<dbReference type="RefSeq" id="WP_173121995.1">
    <property type="nucleotide sequence ID" value="NZ_JABRWJ010000002.1"/>
</dbReference>
<reference evidence="1 2" key="1">
    <citation type="submission" date="2020-05" db="EMBL/GenBank/DDBJ databases">
        <title>Aquincola sp. isolate from soil.</title>
        <authorList>
            <person name="Han J."/>
            <person name="Kim D.-U."/>
        </authorList>
    </citation>
    <scope>NUCLEOTIDE SEQUENCE [LARGE SCALE GENOMIC DNA]</scope>
    <source>
        <strain evidence="1 2">S2</strain>
    </source>
</reference>
<accession>A0ABX2EE69</accession>
<comment type="caution">
    <text evidence="1">The sequence shown here is derived from an EMBL/GenBank/DDBJ whole genome shotgun (WGS) entry which is preliminary data.</text>
</comment>
<evidence type="ECO:0008006" key="3">
    <source>
        <dbReference type="Google" id="ProtNLM"/>
    </source>
</evidence>
<proteinExistence type="predicted"/>
<evidence type="ECO:0000313" key="2">
    <source>
        <dbReference type="Proteomes" id="UP000737171"/>
    </source>
</evidence>
<name>A0ABX2EE69_9BURK</name>
<organism evidence="1 2">
    <name type="scientific">Pseudaquabacterium terrae</name>
    <dbReference type="NCBI Taxonomy" id="2732868"/>
    <lineage>
        <taxon>Bacteria</taxon>
        <taxon>Pseudomonadati</taxon>
        <taxon>Pseudomonadota</taxon>
        <taxon>Betaproteobacteria</taxon>
        <taxon>Burkholderiales</taxon>
        <taxon>Sphaerotilaceae</taxon>
        <taxon>Pseudaquabacterium</taxon>
    </lineage>
</organism>
<sequence>MTAWSFVGEGFREGRTDYWRAGARWALTPALNVDFSRARGMDDDAPAWWSLGLGWVFER</sequence>
<dbReference type="EMBL" id="JABRWJ010000002">
    <property type="protein sequence ID" value="NRF66901.1"/>
    <property type="molecule type" value="Genomic_DNA"/>
</dbReference>
<gene>
    <name evidence="1" type="ORF">HLB44_07895</name>
</gene>
<keyword evidence="2" id="KW-1185">Reference proteome</keyword>
<dbReference type="Proteomes" id="UP000737171">
    <property type="component" value="Unassembled WGS sequence"/>
</dbReference>
<evidence type="ECO:0000313" key="1">
    <source>
        <dbReference type="EMBL" id="NRF66901.1"/>
    </source>
</evidence>
<protein>
    <recommendedName>
        <fullName evidence="3">Transporter</fullName>
    </recommendedName>
</protein>